<organism evidence="1 2">
    <name type="scientific">Geobacillus kaustophilus</name>
    <dbReference type="NCBI Taxonomy" id="1462"/>
    <lineage>
        <taxon>Bacteria</taxon>
        <taxon>Bacillati</taxon>
        <taxon>Bacillota</taxon>
        <taxon>Bacilli</taxon>
        <taxon>Bacillales</taxon>
        <taxon>Anoxybacillaceae</taxon>
        <taxon>Geobacillus</taxon>
        <taxon>Geobacillus thermoleovorans group</taxon>
    </lineage>
</organism>
<gene>
    <name evidence="1" type="ORF">LG52_1753</name>
</gene>
<dbReference type="Pfam" id="PF02515">
    <property type="entry name" value="CoA_transf_3"/>
    <property type="match status" value="1"/>
</dbReference>
<dbReference type="Gene3D" id="3.40.50.10540">
    <property type="entry name" value="Crotonobetainyl-coa:carnitine coa-transferase, domain 1"/>
    <property type="match status" value="1"/>
</dbReference>
<dbReference type="InterPro" id="IPR003673">
    <property type="entry name" value="CoA-Trfase_fam_III"/>
</dbReference>
<evidence type="ECO:0000313" key="2">
    <source>
        <dbReference type="Proteomes" id="UP000032522"/>
    </source>
</evidence>
<evidence type="ECO:0000313" key="1">
    <source>
        <dbReference type="EMBL" id="KJE27824.1"/>
    </source>
</evidence>
<dbReference type="Gene3D" id="3.30.1540.10">
    <property type="entry name" value="formyl-coa transferase, domain 3"/>
    <property type="match status" value="1"/>
</dbReference>
<dbReference type="PANTHER" id="PTHR48228:SF5">
    <property type="entry name" value="ALPHA-METHYLACYL-COA RACEMASE"/>
    <property type="match status" value="1"/>
</dbReference>
<reference evidence="1 2" key="1">
    <citation type="submission" date="2015-01" db="EMBL/GenBank/DDBJ databases">
        <authorList>
            <person name="Filippidou S."/>
            <person name="Jeanneret N."/>
            <person name="Russel-Delif L."/>
            <person name="Junier T."/>
            <person name="Wunderlin T."/>
            <person name="Molina V."/>
            <person name="Johnson S.L."/>
            <person name="Davenport K.W."/>
            <person name="Chain P.S."/>
            <person name="Dorador C."/>
            <person name="Junier P."/>
        </authorList>
    </citation>
    <scope>NUCLEOTIDE SEQUENCE [LARGE SCALE GENOMIC DNA]</scope>
    <source>
        <strain evidence="1 2">Et7/4</strain>
    </source>
</reference>
<keyword evidence="1" id="KW-0808">Transferase</keyword>
<accession>A0A0D8BV19</accession>
<dbReference type="RefSeq" id="WP_044731649.1">
    <property type="nucleotide sequence ID" value="NZ_JYBP01000003.1"/>
</dbReference>
<dbReference type="GO" id="GO:0016740">
    <property type="term" value="F:transferase activity"/>
    <property type="evidence" value="ECO:0007669"/>
    <property type="project" value="UniProtKB-KW"/>
</dbReference>
<comment type="caution">
    <text evidence="1">The sequence shown here is derived from an EMBL/GenBank/DDBJ whole genome shotgun (WGS) entry which is preliminary data.</text>
</comment>
<dbReference type="SUPFAM" id="SSF89796">
    <property type="entry name" value="CoA-transferase family III (CaiB/BaiF)"/>
    <property type="match status" value="1"/>
</dbReference>
<proteinExistence type="predicted"/>
<protein>
    <submittedName>
        <fullName evidence="1">CoA-transferase III family protein</fullName>
    </submittedName>
</protein>
<dbReference type="OrthoDB" id="9797653at2"/>
<dbReference type="InterPro" id="IPR023606">
    <property type="entry name" value="CoA-Trfase_III_dom_1_sf"/>
</dbReference>
<name>A0A0D8BV19_GEOKU</name>
<dbReference type="EMBL" id="JYBP01000003">
    <property type="protein sequence ID" value="KJE27824.1"/>
    <property type="molecule type" value="Genomic_DNA"/>
</dbReference>
<dbReference type="PATRIC" id="fig|1462.6.peg.1978"/>
<dbReference type="InterPro" id="IPR044855">
    <property type="entry name" value="CoA-Trfase_III_dom3_sf"/>
</dbReference>
<dbReference type="AlphaFoldDB" id="A0A0D8BV19"/>
<sequence length="359" mass="38939">MLHGIVVVDFSHYLPGPFASWRLAQLGAEVIKIEPPSGDRLRPFAGGRMFAAYNAGKQSVALDLKTEAGREQARRLAARADVVIESFRPGVMARLGLGYDDICRDNEGIIYCSISGFGQQSSRSLLGSHDLNYMALSGLLAQLADKRGRPVHPKITLADFIGGMAAAERVLVALFARERTGKGAYLDVSLVDGLVAMMAGHFAIEHSCGLDNGLVELSGEVVCYQLYETKDGRYMSLAALEPHFWRRFCEAVGHPEWTEAQWAPARPGEAVYDGLVALFREKTISEWSAFAEAIDACLAPVLETGEAKALFADSRLRHLVRLQPNGAWTAAHGPDGQWGGVAAPDINEHAYLLGEGNES</sequence>
<dbReference type="Proteomes" id="UP000032522">
    <property type="component" value="Unassembled WGS sequence"/>
</dbReference>
<dbReference type="PANTHER" id="PTHR48228">
    <property type="entry name" value="SUCCINYL-COA--D-CITRAMALATE COA-TRANSFERASE"/>
    <property type="match status" value="1"/>
</dbReference>
<dbReference type="InterPro" id="IPR050509">
    <property type="entry name" value="CoA-transferase_III"/>
</dbReference>